<sequence length="118" mass="13193">MFEVIDSTGTARATITVKVKDAPALTATHQTRQFQPVHLVFTFEYRPEMFDGKTVHRWTPVAITARGPRILKPSPNGAPRYGVEELTHNPSSMTSHPEWLRQLAAELVPSGAVRMGWL</sequence>
<dbReference type="KEGG" id="vg:26627315"/>
<dbReference type="OrthoDB" id="29233at10239"/>
<dbReference type="EMBL" id="KP876466">
    <property type="protein sequence ID" value="AKA61801.1"/>
    <property type="molecule type" value="Genomic_DNA"/>
</dbReference>
<accession>A0A0E3JJH2</accession>
<protein>
    <submittedName>
        <fullName evidence="1">Uncharacterized protein</fullName>
    </submittedName>
</protein>
<keyword evidence="2" id="KW-1185">Reference proteome</keyword>
<gene>
    <name evidence="1" type="ORF">SEA_TP1604_63</name>
</gene>
<reference evidence="1 2" key="1">
    <citation type="submission" date="2015-03" db="EMBL/GenBank/DDBJ databases">
        <authorList>
            <person name="Phan H."/>
            <person name="Ton P."/>
            <person name="Bernal J.T."/>
            <person name="Kanani-Hendijani T.A."/>
            <person name="Munguia J."/>
            <person name="Olumba F.C."/>
            <person name="Orozco S."/>
            <person name="Gibbs Z.A."/>
            <person name="Donegan-Quick R."/>
            <person name="Visi D.K."/>
            <person name="Allen M.S."/>
            <person name="Hughes L.E."/>
            <person name="Bradley K.W."/>
            <person name="Asai D.J."/>
            <person name="Bowman C.A."/>
            <person name="Russell D.A."/>
            <person name="Pope W.H."/>
            <person name="Jacobs-Sera D."/>
            <person name="Hendrix R.W."/>
            <person name="Hatfull G.F."/>
        </authorList>
    </citation>
    <scope>NUCLEOTIDE SEQUENCE [LARGE SCALE GENOMIC DNA]</scope>
</reference>
<proteinExistence type="predicted"/>
<evidence type="ECO:0000313" key="1">
    <source>
        <dbReference type="EMBL" id="AKA61801.1"/>
    </source>
</evidence>
<dbReference type="Proteomes" id="UP000033006">
    <property type="component" value="Segment"/>
</dbReference>
<evidence type="ECO:0000313" key="2">
    <source>
        <dbReference type="Proteomes" id="UP000033006"/>
    </source>
</evidence>
<dbReference type="RefSeq" id="YP_009200178.1">
    <property type="nucleotide sequence ID" value="NC_028818.1"/>
</dbReference>
<organism evidence="1 2">
    <name type="scientific">Streptomyces phage TP1604</name>
    <dbReference type="NCBI Taxonomy" id="1636184"/>
    <lineage>
        <taxon>Viruses</taxon>
        <taxon>Duplodnaviria</taxon>
        <taxon>Heunggongvirae</taxon>
        <taxon>Uroviricota</taxon>
        <taxon>Caudoviricetes</taxon>
        <taxon>Woodruffvirus</taxon>
        <taxon>Woodruffvirus TP1604</taxon>
    </lineage>
</organism>
<name>A0A0E3JJH2_9CAUD</name>
<dbReference type="GeneID" id="26627315"/>